<gene>
    <name evidence="2" type="ORF">JAAARDRAFT_37590</name>
</gene>
<feature type="transmembrane region" description="Helical" evidence="1">
    <location>
        <begin position="12"/>
        <end position="37"/>
    </location>
</feature>
<feature type="transmembrane region" description="Helical" evidence="1">
    <location>
        <begin position="57"/>
        <end position="80"/>
    </location>
</feature>
<feature type="transmembrane region" description="Helical" evidence="1">
    <location>
        <begin position="144"/>
        <end position="164"/>
    </location>
</feature>
<dbReference type="InParanoid" id="A0A067PJU4"/>
<dbReference type="AlphaFoldDB" id="A0A067PJU4"/>
<organism evidence="2 3">
    <name type="scientific">Jaapia argillacea MUCL 33604</name>
    <dbReference type="NCBI Taxonomy" id="933084"/>
    <lineage>
        <taxon>Eukaryota</taxon>
        <taxon>Fungi</taxon>
        <taxon>Dikarya</taxon>
        <taxon>Basidiomycota</taxon>
        <taxon>Agaricomycotina</taxon>
        <taxon>Agaricomycetes</taxon>
        <taxon>Agaricomycetidae</taxon>
        <taxon>Jaapiales</taxon>
        <taxon>Jaapiaceae</taxon>
        <taxon>Jaapia</taxon>
    </lineage>
</organism>
<keyword evidence="1" id="KW-1133">Transmembrane helix</keyword>
<dbReference type="HOGENOM" id="CLU_083659_0_0_1"/>
<keyword evidence="3" id="KW-1185">Reference proteome</keyword>
<dbReference type="EMBL" id="KL197726">
    <property type="protein sequence ID" value="KDQ55064.1"/>
    <property type="molecule type" value="Genomic_DNA"/>
</dbReference>
<dbReference type="OrthoDB" id="3239304at2759"/>
<reference evidence="3" key="1">
    <citation type="journal article" date="2014" name="Proc. Natl. Acad. Sci. U.S.A.">
        <title>Extensive sampling of basidiomycete genomes demonstrates inadequacy of the white-rot/brown-rot paradigm for wood decay fungi.</title>
        <authorList>
            <person name="Riley R."/>
            <person name="Salamov A.A."/>
            <person name="Brown D.W."/>
            <person name="Nagy L.G."/>
            <person name="Floudas D."/>
            <person name="Held B.W."/>
            <person name="Levasseur A."/>
            <person name="Lombard V."/>
            <person name="Morin E."/>
            <person name="Otillar R."/>
            <person name="Lindquist E.A."/>
            <person name="Sun H."/>
            <person name="LaButti K.M."/>
            <person name="Schmutz J."/>
            <person name="Jabbour D."/>
            <person name="Luo H."/>
            <person name="Baker S.E."/>
            <person name="Pisabarro A.G."/>
            <person name="Walton J.D."/>
            <person name="Blanchette R.A."/>
            <person name="Henrissat B."/>
            <person name="Martin F."/>
            <person name="Cullen D."/>
            <person name="Hibbett D.S."/>
            <person name="Grigoriev I.V."/>
        </authorList>
    </citation>
    <scope>NUCLEOTIDE SEQUENCE [LARGE SCALE GENOMIC DNA]</scope>
    <source>
        <strain evidence="3">MUCL 33604</strain>
    </source>
</reference>
<evidence type="ECO:0000313" key="2">
    <source>
        <dbReference type="EMBL" id="KDQ55064.1"/>
    </source>
</evidence>
<evidence type="ECO:0000313" key="3">
    <source>
        <dbReference type="Proteomes" id="UP000027265"/>
    </source>
</evidence>
<protein>
    <submittedName>
        <fullName evidence="2">Uncharacterized protein</fullName>
    </submittedName>
</protein>
<feature type="transmembrane region" description="Helical" evidence="1">
    <location>
        <begin position="92"/>
        <end position="113"/>
    </location>
</feature>
<proteinExistence type="predicted"/>
<keyword evidence="1" id="KW-0472">Membrane</keyword>
<dbReference type="Proteomes" id="UP000027265">
    <property type="component" value="Unassembled WGS sequence"/>
</dbReference>
<sequence>MGGRQHFLCCLPLRLGALMISFCQFFVNGFSAALAWYVLVENHQTQLLNTRSLVQVVLGFAIVTTVSAIFCFIGFVGAIRKRTSYIKTYARIVALFLIIKIIFAVIEILSLYINPSGLVNACIDGSTDPNVAEECNNFYSMNKWIVIVTFVIPVFIESYGLLIIHQYGTQLASDSASHFIQSAIALETGSAFSPYPPAKAFQYQQVSRPSSEALHSGGKAYDYPYSDERHSYGNGGKGYHG</sequence>
<evidence type="ECO:0000256" key="1">
    <source>
        <dbReference type="SAM" id="Phobius"/>
    </source>
</evidence>
<dbReference type="STRING" id="933084.A0A067PJU4"/>
<accession>A0A067PJU4</accession>
<keyword evidence="1" id="KW-0812">Transmembrane</keyword>
<name>A0A067PJU4_9AGAM</name>